<gene>
    <name evidence="2" type="ORF">HYC85_009746</name>
</gene>
<evidence type="ECO:0000313" key="2">
    <source>
        <dbReference type="EMBL" id="KAF5951802.1"/>
    </source>
</evidence>
<reference evidence="3" key="1">
    <citation type="journal article" date="2020" name="Nat. Commun.">
        <title>Genome assembly of wild tea tree DASZ reveals pedigree and selection history of tea varieties.</title>
        <authorList>
            <person name="Zhang W."/>
            <person name="Zhang Y."/>
            <person name="Qiu H."/>
            <person name="Guo Y."/>
            <person name="Wan H."/>
            <person name="Zhang X."/>
            <person name="Scossa F."/>
            <person name="Alseekh S."/>
            <person name="Zhang Q."/>
            <person name="Wang P."/>
            <person name="Xu L."/>
            <person name="Schmidt M.H."/>
            <person name="Jia X."/>
            <person name="Li D."/>
            <person name="Zhu A."/>
            <person name="Guo F."/>
            <person name="Chen W."/>
            <person name="Ni D."/>
            <person name="Usadel B."/>
            <person name="Fernie A.R."/>
            <person name="Wen W."/>
        </authorList>
    </citation>
    <scope>NUCLEOTIDE SEQUENCE [LARGE SCALE GENOMIC DNA]</scope>
    <source>
        <strain evidence="3">cv. G240</strain>
    </source>
</reference>
<keyword evidence="1" id="KW-0812">Transmembrane</keyword>
<comment type="caution">
    <text evidence="2">The sequence shown here is derived from an EMBL/GenBank/DDBJ whole genome shotgun (WGS) entry which is preliminary data.</text>
</comment>
<dbReference type="AlphaFoldDB" id="A0A7J7HFX4"/>
<feature type="transmembrane region" description="Helical" evidence="1">
    <location>
        <begin position="12"/>
        <end position="31"/>
    </location>
</feature>
<accession>A0A7J7HFX4</accession>
<evidence type="ECO:0000313" key="3">
    <source>
        <dbReference type="Proteomes" id="UP000593564"/>
    </source>
</evidence>
<sequence>MEGKIEWEIFHCSGLVVFIFYGFVLFFLARFDSSTAQAHREQPRCFSIVVKKEKIDEFNK</sequence>
<keyword evidence="1" id="KW-0472">Membrane</keyword>
<proteinExistence type="predicted"/>
<evidence type="ECO:0000256" key="1">
    <source>
        <dbReference type="SAM" id="Phobius"/>
    </source>
</evidence>
<keyword evidence="3" id="KW-1185">Reference proteome</keyword>
<dbReference type="Proteomes" id="UP000593564">
    <property type="component" value="Unassembled WGS sequence"/>
</dbReference>
<protein>
    <submittedName>
        <fullName evidence="2">Uncharacterized protein</fullName>
    </submittedName>
</protein>
<name>A0A7J7HFX4_CAMSI</name>
<dbReference type="EMBL" id="JACBKZ010000004">
    <property type="protein sequence ID" value="KAF5951802.1"/>
    <property type="molecule type" value="Genomic_DNA"/>
</dbReference>
<keyword evidence="1" id="KW-1133">Transmembrane helix</keyword>
<organism evidence="2 3">
    <name type="scientific">Camellia sinensis</name>
    <name type="common">Tea plant</name>
    <name type="synonym">Thea sinensis</name>
    <dbReference type="NCBI Taxonomy" id="4442"/>
    <lineage>
        <taxon>Eukaryota</taxon>
        <taxon>Viridiplantae</taxon>
        <taxon>Streptophyta</taxon>
        <taxon>Embryophyta</taxon>
        <taxon>Tracheophyta</taxon>
        <taxon>Spermatophyta</taxon>
        <taxon>Magnoliopsida</taxon>
        <taxon>eudicotyledons</taxon>
        <taxon>Gunneridae</taxon>
        <taxon>Pentapetalae</taxon>
        <taxon>asterids</taxon>
        <taxon>Ericales</taxon>
        <taxon>Theaceae</taxon>
        <taxon>Camellia</taxon>
    </lineage>
</organism>
<reference evidence="2 3" key="2">
    <citation type="submission" date="2020-07" db="EMBL/GenBank/DDBJ databases">
        <title>Genome assembly of wild tea tree DASZ reveals pedigree and selection history of tea varieties.</title>
        <authorList>
            <person name="Zhang W."/>
        </authorList>
    </citation>
    <scope>NUCLEOTIDE SEQUENCE [LARGE SCALE GENOMIC DNA]</scope>
    <source>
        <strain evidence="3">cv. G240</strain>
        <tissue evidence="2">Leaf</tissue>
    </source>
</reference>